<gene>
    <name evidence="2" type="ORF">FHR32_007399</name>
</gene>
<comment type="caution">
    <text evidence="2">The sequence shown here is derived from an EMBL/GenBank/DDBJ whole genome shotgun (WGS) entry which is preliminary data.</text>
</comment>
<proteinExistence type="predicted"/>
<feature type="region of interest" description="Disordered" evidence="1">
    <location>
        <begin position="49"/>
        <end position="76"/>
    </location>
</feature>
<name>A0A7W7S317_9ACTN</name>
<keyword evidence="3" id="KW-1185">Reference proteome</keyword>
<dbReference type="EMBL" id="JACHJU010000004">
    <property type="protein sequence ID" value="MBB4942999.1"/>
    <property type="molecule type" value="Genomic_DNA"/>
</dbReference>
<dbReference type="Proteomes" id="UP000534286">
    <property type="component" value="Unassembled WGS sequence"/>
</dbReference>
<dbReference type="AlphaFoldDB" id="A0A7W7S317"/>
<dbReference type="RefSeq" id="WP_184758905.1">
    <property type="nucleotide sequence ID" value="NZ_BAABEK010000071.1"/>
</dbReference>
<evidence type="ECO:0000313" key="3">
    <source>
        <dbReference type="Proteomes" id="UP000534286"/>
    </source>
</evidence>
<organism evidence="2 3">
    <name type="scientific">Streptosporangium album</name>
    <dbReference type="NCBI Taxonomy" id="47479"/>
    <lineage>
        <taxon>Bacteria</taxon>
        <taxon>Bacillati</taxon>
        <taxon>Actinomycetota</taxon>
        <taxon>Actinomycetes</taxon>
        <taxon>Streptosporangiales</taxon>
        <taxon>Streptosporangiaceae</taxon>
        <taxon>Streptosporangium</taxon>
    </lineage>
</organism>
<protein>
    <submittedName>
        <fullName evidence="2">Uncharacterized protein</fullName>
    </submittedName>
</protein>
<evidence type="ECO:0000256" key="1">
    <source>
        <dbReference type="SAM" id="MobiDB-lite"/>
    </source>
</evidence>
<evidence type="ECO:0000313" key="2">
    <source>
        <dbReference type="EMBL" id="MBB4942999.1"/>
    </source>
</evidence>
<sequence>MAGLAQGREGSSVFDLFLDAATPPELDHAVYGAYLRGLREAGWSGDERLVRLGGGTPGRPAWPGPPGGRDPTGPGV</sequence>
<accession>A0A7W7S317</accession>
<reference evidence="2 3" key="1">
    <citation type="submission" date="2020-08" db="EMBL/GenBank/DDBJ databases">
        <title>Sequencing the genomes of 1000 actinobacteria strains.</title>
        <authorList>
            <person name="Klenk H.-P."/>
        </authorList>
    </citation>
    <scope>NUCLEOTIDE SEQUENCE [LARGE SCALE GENOMIC DNA]</scope>
    <source>
        <strain evidence="2 3">DSM 43023</strain>
    </source>
</reference>